<name>A0A2G6KKP2_9BACT</name>
<organism evidence="1 2">
    <name type="scientific">candidate division KSB3 bacterium</name>
    <dbReference type="NCBI Taxonomy" id="2044937"/>
    <lineage>
        <taxon>Bacteria</taxon>
        <taxon>candidate division KSB3</taxon>
    </lineage>
</organism>
<dbReference type="Proteomes" id="UP000230821">
    <property type="component" value="Unassembled WGS sequence"/>
</dbReference>
<protein>
    <submittedName>
        <fullName evidence="1">Uncharacterized protein</fullName>
    </submittedName>
</protein>
<dbReference type="EMBL" id="PDSK01000022">
    <property type="protein sequence ID" value="PIE36227.1"/>
    <property type="molecule type" value="Genomic_DNA"/>
</dbReference>
<gene>
    <name evidence="1" type="ORF">CSA56_01010</name>
</gene>
<dbReference type="AlphaFoldDB" id="A0A2G6KKP2"/>
<evidence type="ECO:0000313" key="2">
    <source>
        <dbReference type="Proteomes" id="UP000230821"/>
    </source>
</evidence>
<reference evidence="1 2" key="1">
    <citation type="submission" date="2017-10" db="EMBL/GenBank/DDBJ databases">
        <title>Novel microbial diversity and functional potential in the marine mammal oral microbiome.</title>
        <authorList>
            <person name="Dudek N.K."/>
            <person name="Sun C.L."/>
            <person name="Burstein D."/>
            <person name="Kantor R.S."/>
            <person name="Aliaga Goltsman D.S."/>
            <person name="Bik E.M."/>
            <person name="Thomas B.C."/>
            <person name="Banfield J.F."/>
            <person name="Relman D.A."/>
        </authorList>
    </citation>
    <scope>NUCLEOTIDE SEQUENCE [LARGE SCALE GENOMIC DNA]</scope>
    <source>
        <strain evidence="1">DOLJORAL78_47_16</strain>
    </source>
</reference>
<comment type="caution">
    <text evidence="1">The sequence shown here is derived from an EMBL/GenBank/DDBJ whole genome shotgun (WGS) entry which is preliminary data.</text>
</comment>
<evidence type="ECO:0000313" key="1">
    <source>
        <dbReference type="EMBL" id="PIE36227.1"/>
    </source>
</evidence>
<sequence>MPGQYVITYFSSKIHKADGTTEVQQVMFEPETVRIDPDVQSVNRALRSFFSIMEYIPETTKKKRRIGTKNKASSPQ</sequence>
<proteinExistence type="predicted"/>
<accession>A0A2G6KKP2</accession>